<proteinExistence type="inferred from homology"/>
<keyword evidence="4" id="KW-0328">Glycosyltransferase</keyword>
<evidence type="ECO:0000259" key="9">
    <source>
        <dbReference type="Pfam" id="PF13844"/>
    </source>
</evidence>
<protein>
    <recommendedName>
        <fullName evidence="3">protein O-GlcNAc transferase</fullName>
        <ecNumber evidence="3">2.4.1.255</ecNumber>
    </recommendedName>
</protein>
<keyword evidence="7 8" id="KW-0802">TPR repeat</keyword>
<dbReference type="GO" id="GO:0097363">
    <property type="term" value="F:protein O-acetylglucosaminyltransferase activity"/>
    <property type="evidence" value="ECO:0007669"/>
    <property type="project" value="UniProtKB-EC"/>
</dbReference>
<dbReference type="Pfam" id="PF14559">
    <property type="entry name" value="TPR_19"/>
    <property type="match status" value="2"/>
</dbReference>
<organism evidence="10 11">
    <name type="scientific">Paracidovorax anthurii</name>
    <dbReference type="NCBI Taxonomy" id="78229"/>
    <lineage>
        <taxon>Bacteria</taxon>
        <taxon>Pseudomonadati</taxon>
        <taxon>Pseudomonadota</taxon>
        <taxon>Betaproteobacteria</taxon>
        <taxon>Burkholderiales</taxon>
        <taxon>Comamonadaceae</taxon>
        <taxon>Paracidovorax</taxon>
    </lineage>
</organism>
<dbReference type="OrthoDB" id="101857at2"/>
<comment type="similarity">
    <text evidence="2">Belongs to the glycosyltransferase 41 family. O-GlcNAc transferase subfamily.</text>
</comment>
<dbReference type="PANTHER" id="PTHR44998">
    <property type="match status" value="1"/>
</dbReference>
<feature type="domain" description="O-GlcNAc transferase C-terminal" evidence="9">
    <location>
        <begin position="216"/>
        <end position="379"/>
    </location>
</feature>
<dbReference type="SUPFAM" id="SSF48452">
    <property type="entry name" value="TPR-like"/>
    <property type="match status" value="1"/>
</dbReference>
<evidence type="ECO:0000256" key="6">
    <source>
        <dbReference type="ARBA" id="ARBA00022737"/>
    </source>
</evidence>
<feature type="repeat" description="TPR" evidence="8">
    <location>
        <begin position="111"/>
        <end position="144"/>
    </location>
</feature>
<dbReference type="InterPro" id="IPR011990">
    <property type="entry name" value="TPR-like_helical_dom_sf"/>
</dbReference>
<dbReference type="EC" id="2.4.1.255" evidence="3"/>
<evidence type="ECO:0000256" key="7">
    <source>
        <dbReference type="ARBA" id="ARBA00022803"/>
    </source>
</evidence>
<comment type="pathway">
    <text evidence="1">Protein modification; protein glycosylation.</text>
</comment>
<dbReference type="Proteomes" id="UP000248856">
    <property type="component" value="Unassembled WGS sequence"/>
</dbReference>
<dbReference type="AlphaFoldDB" id="A0A328Z6D2"/>
<dbReference type="EMBL" id="QLTA01000020">
    <property type="protein sequence ID" value="RAR81399.1"/>
    <property type="molecule type" value="Genomic_DNA"/>
</dbReference>
<dbReference type="Gene3D" id="3.40.50.2000">
    <property type="entry name" value="Glycogen Phosphorylase B"/>
    <property type="match status" value="1"/>
</dbReference>
<dbReference type="PROSITE" id="PS50005">
    <property type="entry name" value="TPR"/>
    <property type="match status" value="1"/>
</dbReference>
<evidence type="ECO:0000256" key="2">
    <source>
        <dbReference type="ARBA" id="ARBA00005386"/>
    </source>
</evidence>
<dbReference type="Pfam" id="PF13844">
    <property type="entry name" value="Glyco_transf_41"/>
    <property type="match status" value="2"/>
</dbReference>
<gene>
    <name evidence="10" type="ORF">AX018_102048</name>
</gene>
<sequence length="603" mass="66377">MSSAPPDPFHAQLLSGLQLQRSGRHVQAEAVYRGVLQRQPRHPVALHLAGIVAGQLGRPLEAVQLLQQSVGIHPADPVAWNNLANALKDVGEIEAALAACDNALGRAPAYVAALHTRATLLMAQSRHAEAVQAFEAVLQQDPDHAAALGGLWRAKLESCDWPGLDALRQRILQGLAQGRPCLLPFEALTFSDDAALHRRCAQAFIDEIRAREDIRPMAHARRRPPRLRIAYVSADFHEHATAYLAAELFERHDRSRFEIIAVSLGREDQSAMRARLRRAFDRFIEARDMTAAAIARVMAGEQVDIAVDLKGYTRDGRPGIFLHRPAPIQVNFLGYPGTLGTDVFDYIIGDPVVTPLEHARYYAERIVQLPHCYQVNDGRRPIAAAAPSRAQEGLPETGFVFAAFNSSYKITPQFFDAWMRLLAAVPGSVLWLLGEHAAAQANLRHEAQRRGVAPQRLVFARRKPLPDHLARHALADLFLDNLPVNAHTTASDALWAGLPVLTCIGESFAGRVAASLLTALQMPELVVNDVQAYESMALRLAQEPKVLAALRARLAGAREGSPLFDARRFAAHLESAFEQMHERWRAGLPPEHIAMREEAAASH</sequence>
<dbReference type="InterPro" id="IPR019734">
    <property type="entry name" value="TPR_rpt"/>
</dbReference>
<reference evidence="10 11" key="1">
    <citation type="submission" date="2018-06" db="EMBL/GenBank/DDBJ databases">
        <title>Genomic Encyclopedia of Archaeal and Bacterial Type Strains, Phase II (KMG-II): from individual species to whole genera.</title>
        <authorList>
            <person name="Goeker M."/>
        </authorList>
    </citation>
    <scope>NUCLEOTIDE SEQUENCE [LARGE SCALE GENOMIC DNA]</scope>
    <source>
        <strain evidence="10 11">CFPB 3232</strain>
    </source>
</reference>
<dbReference type="SMART" id="SM00028">
    <property type="entry name" value="TPR"/>
    <property type="match status" value="4"/>
</dbReference>
<evidence type="ECO:0000256" key="1">
    <source>
        <dbReference type="ARBA" id="ARBA00004922"/>
    </source>
</evidence>
<dbReference type="RefSeq" id="WP_111877471.1">
    <property type="nucleotide sequence ID" value="NZ_CBCSGC010000029.1"/>
</dbReference>
<keyword evidence="6" id="KW-0677">Repeat</keyword>
<evidence type="ECO:0000256" key="8">
    <source>
        <dbReference type="PROSITE-ProRule" id="PRU00339"/>
    </source>
</evidence>
<evidence type="ECO:0000313" key="11">
    <source>
        <dbReference type="Proteomes" id="UP000248856"/>
    </source>
</evidence>
<accession>A0A328Z6D2</accession>
<name>A0A328Z6D2_9BURK</name>
<evidence type="ECO:0000256" key="4">
    <source>
        <dbReference type="ARBA" id="ARBA00022676"/>
    </source>
</evidence>
<evidence type="ECO:0000313" key="10">
    <source>
        <dbReference type="EMBL" id="RAR81399.1"/>
    </source>
</evidence>
<dbReference type="SUPFAM" id="SSF53756">
    <property type="entry name" value="UDP-Glycosyltransferase/glycogen phosphorylase"/>
    <property type="match status" value="1"/>
</dbReference>
<evidence type="ECO:0000256" key="3">
    <source>
        <dbReference type="ARBA" id="ARBA00011970"/>
    </source>
</evidence>
<dbReference type="Gene3D" id="3.40.50.11380">
    <property type="match status" value="1"/>
</dbReference>
<evidence type="ECO:0000256" key="5">
    <source>
        <dbReference type="ARBA" id="ARBA00022679"/>
    </source>
</evidence>
<dbReference type="PANTHER" id="PTHR44998:SF1">
    <property type="entry name" value="UDP-N-ACETYLGLUCOSAMINE--PEPTIDE N-ACETYLGLUCOSAMINYLTRANSFERASE 110 KDA SUBUNIT"/>
    <property type="match status" value="1"/>
</dbReference>
<comment type="caution">
    <text evidence="10">The sequence shown here is derived from an EMBL/GenBank/DDBJ whole genome shotgun (WGS) entry which is preliminary data.</text>
</comment>
<dbReference type="Gene3D" id="1.25.40.10">
    <property type="entry name" value="Tetratricopeptide repeat domain"/>
    <property type="match status" value="2"/>
</dbReference>
<keyword evidence="5 10" id="KW-0808">Transferase</keyword>
<dbReference type="InterPro" id="IPR029489">
    <property type="entry name" value="OGT/SEC/SPY_C"/>
</dbReference>
<feature type="domain" description="O-GlcNAc transferase C-terminal" evidence="9">
    <location>
        <begin position="387"/>
        <end position="572"/>
    </location>
</feature>
<keyword evidence="11" id="KW-1185">Reference proteome</keyword>